<keyword evidence="7" id="KW-1185">Reference proteome</keyword>
<evidence type="ECO:0000256" key="2">
    <source>
        <dbReference type="ARBA" id="ARBA00022643"/>
    </source>
</evidence>
<accession>A0A285VR88</accession>
<evidence type="ECO:0000313" key="6">
    <source>
        <dbReference type="EMBL" id="SOC56565.1"/>
    </source>
</evidence>
<protein>
    <submittedName>
        <fullName evidence="6">Luciferase-like monooxygenase</fullName>
    </submittedName>
</protein>
<organism evidence="6 7">
    <name type="scientific">Ornithinimicrobium cerasi</name>
    <dbReference type="NCBI Taxonomy" id="2248773"/>
    <lineage>
        <taxon>Bacteria</taxon>
        <taxon>Bacillati</taxon>
        <taxon>Actinomycetota</taxon>
        <taxon>Actinomycetes</taxon>
        <taxon>Micrococcales</taxon>
        <taxon>Ornithinimicrobiaceae</taxon>
        <taxon>Ornithinimicrobium</taxon>
    </lineage>
</organism>
<dbReference type="Proteomes" id="UP000219688">
    <property type="component" value="Unassembled WGS sequence"/>
</dbReference>
<dbReference type="AlphaFoldDB" id="A0A285VR88"/>
<feature type="domain" description="Luciferase-like" evidence="5">
    <location>
        <begin position="16"/>
        <end position="187"/>
    </location>
</feature>
<proteinExistence type="predicted"/>
<dbReference type="PANTHER" id="PTHR42847">
    <property type="entry name" value="ALKANESULFONATE MONOOXYGENASE"/>
    <property type="match status" value="1"/>
</dbReference>
<dbReference type="Gene3D" id="3.20.20.30">
    <property type="entry name" value="Luciferase-like domain"/>
    <property type="match status" value="1"/>
</dbReference>
<dbReference type="GO" id="GO:0046306">
    <property type="term" value="P:alkanesulfonate catabolic process"/>
    <property type="evidence" value="ECO:0007669"/>
    <property type="project" value="TreeGrafter"/>
</dbReference>
<dbReference type="InterPro" id="IPR036661">
    <property type="entry name" value="Luciferase-like_sf"/>
</dbReference>
<evidence type="ECO:0000313" key="7">
    <source>
        <dbReference type="Proteomes" id="UP000219688"/>
    </source>
</evidence>
<dbReference type="RefSeq" id="WP_097188582.1">
    <property type="nucleotide sequence ID" value="NZ_OBQK01000008.1"/>
</dbReference>
<dbReference type="InterPro" id="IPR011251">
    <property type="entry name" value="Luciferase-like_dom"/>
</dbReference>
<reference evidence="7" key="1">
    <citation type="submission" date="2017-08" db="EMBL/GenBank/DDBJ databases">
        <authorList>
            <person name="Varghese N."/>
            <person name="Submissions S."/>
        </authorList>
    </citation>
    <scope>NUCLEOTIDE SEQUENCE [LARGE SCALE GENOMIC DNA]</scope>
    <source>
        <strain evidence="7">USBA17B2</strain>
    </source>
</reference>
<sequence>MRFGVSVPCFGVGLDAALVARWAVSAERAGWDGFFLWDHLFAFEPGPVDVVDPFIALTAAACATERVRLGTLVTPLPRRRPLVVARQTVTLDRLSGGRLVLGVGTGAFPFEWDYCGEEPDPVIRGDMLDEHLDLLDRLWTGEPVTHEGRSYRVAGPDWSGVCWPPPLQEPRIPVWVGGSWPGRRPFARAARWDGVVPMRADGSWEVADTAAVTARMRSLRGGLDGFDVAVPGESEADDPDRQGRFREHADAGATWWVEAVHPWRFGHVEGAAWPLVAMHERIQAGP</sequence>
<dbReference type="SUPFAM" id="SSF51679">
    <property type="entry name" value="Bacterial luciferase-like"/>
    <property type="match status" value="1"/>
</dbReference>
<evidence type="ECO:0000256" key="4">
    <source>
        <dbReference type="ARBA" id="ARBA00023033"/>
    </source>
</evidence>
<keyword evidence="3" id="KW-0560">Oxidoreductase</keyword>
<name>A0A285VR88_9MICO</name>
<keyword evidence="1" id="KW-0285">Flavoprotein</keyword>
<dbReference type="PANTHER" id="PTHR42847:SF4">
    <property type="entry name" value="ALKANESULFONATE MONOOXYGENASE-RELATED"/>
    <property type="match status" value="1"/>
</dbReference>
<dbReference type="InterPro" id="IPR050172">
    <property type="entry name" value="SsuD_RutA_monooxygenase"/>
</dbReference>
<dbReference type="EMBL" id="OBQK01000008">
    <property type="protein sequence ID" value="SOC56565.1"/>
    <property type="molecule type" value="Genomic_DNA"/>
</dbReference>
<keyword evidence="2" id="KW-0288">FMN</keyword>
<gene>
    <name evidence="6" type="ORF">SAMN05421879_10835</name>
</gene>
<evidence type="ECO:0000259" key="5">
    <source>
        <dbReference type="Pfam" id="PF00296"/>
    </source>
</evidence>
<keyword evidence="4 6" id="KW-0503">Monooxygenase</keyword>
<dbReference type="Pfam" id="PF00296">
    <property type="entry name" value="Bac_luciferase"/>
    <property type="match status" value="1"/>
</dbReference>
<dbReference type="GO" id="GO:0008726">
    <property type="term" value="F:alkanesulfonate monooxygenase activity"/>
    <property type="evidence" value="ECO:0007669"/>
    <property type="project" value="TreeGrafter"/>
</dbReference>
<evidence type="ECO:0000256" key="1">
    <source>
        <dbReference type="ARBA" id="ARBA00022630"/>
    </source>
</evidence>
<evidence type="ECO:0000256" key="3">
    <source>
        <dbReference type="ARBA" id="ARBA00023002"/>
    </source>
</evidence>